<reference evidence="3" key="1">
    <citation type="journal article" date="2018" name="DNA Res.">
        <title>Multiple hybrid de novo genome assembly of finger millet, an orphan allotetraploid crop.</title>
        <authorList>
            <person name="Hatakeyama M."/>
            <person name="Aluri S."/>
            <person name="Balachadran M.T."/>
            <person name="Sivarajan S.R."/>
            <person name="Patrignani A."/>
            <person name="Gruter S."/>
            <person name="Poveda L."/>
            <person name="Shimizu-Inatsugi R."/>
            <person name="Baeten J."/>
            <person name="Francoijs K.J."/>
            <person name="Nataraja K.N."/>
            <person name="Reddy Y.A.N."/>
            <person name="Phadnis S."/>
            <person name="Ravikumar R.L."/>
            <person name="Schlapbach R."/>
            <person name="Sreeman S.M."/>
            <person name="Shimizu K.K."/>
        </authorList>
    </citation>
    <scope>NUCLEOTIDE SEQUENCE</scope>
</reference>
<feature type="region of interest" description="Disordered" evidence="1">
    <location>
        <begin position="162"/>
        <end position="190"/>
    </location>
</feature>
<name>A0AAV5D151_ELECO</name>
<feature type="region of interest" description="Disordered" evidence="1">
    <location>
        <begin position="224"/>
        <end position="245"/>
    </location>
</feature>
<dbReference type="InterPro" id="IPR000073">
    <property type="entry name" value="AB_hydrolase_1"/>
</dbReference>
<feature type="compositionally biased region" description="Polar residues" evidence="1">
    <location>
        <begin position="258"/>
        <end position="276"/>
    </location>
</feature>
<feature type="region of interest" description="Disordered" evidence="1">
    <location>
        <begin position="1"/>
        <end position="41"/>
    </location>
</feature>
<evidence type="ECO:0000259" key="2">
    <source>
        <dbReference type="Pfam" id="PF00561"/>
    </source>
</evidence>
<dbReference type="GO" id="GO:0045296">
    <property type="term" value="F:cadherin binding"/>
    <property type="evidence" value="ECO:0007669"/>
    <property type="project" value="TreeGrafter"/>
</dbReference>
<feature type="compositionally biased region" description="Basic and acidic residues" evidence="1">
    <location>
        <begin position="162"/>
        <end position="177"/>
    </location>
</feature>
<dbReference type="AlphaFoldDB" id="A0AAV5D151"/>
<dbReference type="SUPFAM" id="SSF53474">
    <property type="entry name" value="alpha/beta-Hydrolases"/>
    <property type="match status" value="1"/>
</dbReference>
<dbReference type="Pfam" id="PF15346">
    <property type="entry name" value="ARGLU"/>
    <property type="match status" value="1"/>
</dbReference>
<feature type="compositionally biased region" description="Basic residues" evidence="1">
    <location>
        <begin position="290"/>
        <end position="308"/>
    </location>
</feature>
<dbReference type="PANTHER" id="PTHR31711">
    <property type="entry name" value="ARGININE AND GLUTAMATE-RICH PROTEIN 1"/>
    <property type="match status" value="1"/>
</dbReference>
<dbReference type="Gene3D" id="3.40.50.1820">
    <property type="entry name" value="alpha/beta hydrolase"/>
    <property type="match status" value="2"/>
</dbReference>
<dbReference type="Pfam" id="PF00561">
    <property type="entry name" value="Abhydrolase_1"/>
    <property type="match status" value="1"/>
</dbReference>
<feature type="region of interest" description="Disordered" evidence="1">
    <location>
        <begin position="112"/>
        <end position="131"/>
    </location>
</feature>
<dbReference type="InterPro" id="IPR033371">
    <property type="entry name" value="ARGLU1"/>
</dbReference>
<comment type="caution">
    <text evidence="3">The sequence shown here is derived from an EMBL/GenBank/DDBJ whole genome shotgun (WGS) entry which is preliminary data.</text>
</comment>
<feature type="region of interest" description="Disordered" evidence="1">
    <location>
        <begin position="458"/>
        <end position="483"/>
    </location>
</feature>
<proteinExistence type="predicted"/>
<dbReference type="GO" id="GO:0005654">
    <property type="term" value="C:nucleoplasm"/>
    <property type="evidence" value="ECO:0007669"/>
    <property type="project" value="TreeGrafter"/>
</dbReference>
<evidence type="ECO:0000313" key="3">
    <source>
        <dbReference type="EMBL" id="GJN04679.1"/>
    </source>
</evidence>
<dbReference type="Proteomes" id="UP001054889">
    <property type="component" value="Unassembled WGS sequence"/>
</dbReference>
<dbReference type="GO" id="GO:0005739">
    <property type="term" value="C:mitochondrion"/>
    <property type="evidence" value="ECO:0007669"/>
    <property type="project" value="TreeGrafter"/>
</dbReference>
<feature type="compositionally biased region" description="Basic and acidic residues" evidence="1">
    <location>
        <begin position="232"/>
        <end position="245"/>
    </location>
</feature>
<feature type="compositionally biased region" description="Pro residues" evidence="1">
    <location>
        <begin position="278"/>
        <end position="288"/>
    </location>
</feature>
<dbReference type="PANTHER" id="PTHR31711:SF5">
    <property type="entry name" value="OS11G0544200 PROTEIN"/>
    <property type="match status" value="1"/>
</dbReference>
<sequence length="681" mass="75742">MPRDLSRSRSPPRRRRRSPSPRYRGRRGRRDRSPSLVRSRRQKEVELRLLEEETAKRVEQVIRKKVQESLNCEEIKQEIQRRIEEGRKRIQVEVASQIEKEKEAAVIEAREKAEREKKEQEELEKKLEEERKKAEEALMKEAMEQQQKELERYQELERLQKEREEAMKRKQMEEEQQKQNQMKLLGKNKSRPKLSFALGMNDRLRPVIRLVSAGYSNPACLCLPRIGGGKPVPERGDTPERKGSQESRFFQATEQLSHCTLPSPTPASKPSHQQCRSPIPPPPTPPQRPTKARLPPRPRLLLPRRRLRSPPPPRLRAPLLVLPRRRRLRPRAPPPPPPPFLVPRAAPTPLLAQHLASGRVLKLDPSPGLFTISSRPAAAAPRVLILPGLAAGSLSFRRVLPALSSRGVLAAALDLPGHGLSPIPPTPTAPKCASALREIMDRGIFHAFEHLVETGEVPYQEDPDTGTTGTPPPSSSSSSSSPYAPAQAAAAVVRAAEALGVGPIHLVLHDSALAAGAAFAAANPGMVRSVTLIDTAVSLPAFPAAVFDVPVLGRLVLRVPALFRGLVRICCARGMGAEEAEAHRAALCGEGRAEGVVEAWKAMNHSFQLGEWRHSKEVRKLPMMVLWSGSWSDKWIDEGKKVVAALPDAKFVYHSGGRWPQEDATEEIAELIAEFVRQSEA</sequence>
<organism evidence="3 4">
    <name type="scientific">Eleusine coracana subsp. coracana</name>
    <dbReference type="NCBI Taxonomy" id="191504"/>
    <lineage>
        <taxon>Eukaryota</taxon>
        <taxon>Viridiplantae</taxon>
        <taxon>Streptophyta</taxon>
        <taxon>Embryophyta</taxon>
        <taxon>Tracheophyta</taxon>
        <taxon>Spermatophyta</taxon>
        <taxon>Magnoliopsida</taxon>
        <taxon>Liliopsida</taxon>
        <taxon>Poales</taxon>
        <taxon>Poaceae</taxon>
        <taxon>PACMAD clade</taxon>
        <taxon>Chloridoideae</taxon>
        <taxon>Cynodonteae</taxon>
        <taxon>Eleusininae</taxon>
        <taxon>Eleusine</taxon>
    </lineage>
</organism>
<feature type="region of interest" description="Disordered" evidence="1">
    <location>
        <begin position="258"/>
        <end position="316"/>
    </location>
</feature>
<accession>A0AAV5D151</accession>
<reference evidence="3" key="2">
    <citation type="submission" date="2021-12" db="EMBL/GenBank/DDBJ databases">
        <title>Resequencing data analysis of finger millet.</title>
        <authorList>
            <person name="Hatakeyama M."/>
            <person name="Aluri S."/>
            <person name="Balachadran M.T."/>
            <person name="Sivarajan S.R."/>
            <person name="Poveda L."/>
            <person name="Shimizu-Inatsugi R."/>
            <person name="Schlapbach R."/>
            <person name="Sreeman S.M."/>
            <person name="Shimizu K.K."/>
        </authorList>
    </citation>
    <scope>NUCLEOTIDE SEQUENCE</scope>
</reference>
<feature type="compositionally biased region" description="Basic residues" evidence="1">
    <location>
        <begin position="10"/>
        <end position="30"/>
    </location>
</feature>
<dbReference type="InterPro" id="IPR029058">
    <property type="entry name" value="AB_hydrolase_fold"/>
</dbReference>
<feature type="domain" description="AB hydrolase-1" evidence="2">
    <location>
        <begin position="381"/>
        <end position="543"/>
    </location>
</feature>
<gene>
    <name evidence="3" type="primary">ga22244</name>
    <name evidence="3" type="ORF">PR202_ga22244</name>
</gene>
<evidence type="ECO:0000256" key="1">
    <source>
        <dbReference type="SAM" id="MobiDB-lite"/>
    </source>
</evidence>
<evidence type="ECO:0000313" key="4">
    <source>
        <dbReference type="Proteomes" id="UP001054889"/>
    </source>
</evidence>
<keyword evidence="4" id="KW-1185">Reference proteome</keyword>
<dbReference type="EMBL" id="BQKI01000011">
    <property type="protein sequence ID" value="GJN04679.1"/>
    <property type="molecule type" value="Genomic_DNA"/>
</dbReference>
<protein>
    <recommendedName>
        <fullName evidence="2">AB hydrolase-1 domain-containing protein</fullName>
    </recommendedName>
</protein>